<dbReference type="EMBL" id="MBFE02000031">
    <property type="protein sequence ID" value="MUO45241.1"/>
    <property type="molecule type" value="Genomic_DNA"/>
</dbReference>
<gene>
    <name evidence="6" type="ORF">BBK91_025265</name>
    <name evidence="5" type="ORF">BBL17_026075</name>
</gene>
<feature type="domain" description="HTH tetR-type" evidence="4">
    <location>
        <begin position="27"/>
        <end position="87"/>
    </location>
</feature>
<dbReference type="RefSeq" id="WP_139192544.1">
    <property type="nucleotide sequence ID" value="NZ_MBFA02000027.1"/>
</dbReference>
<accession>A0ABD6HFG4</accession>
<evidence type="ECO:0000259" key="4">
    <source>
        <dbReference type="PROSITE" id="PS50977"/>
    </source>
</evidence>
<evidence type="ECO:0000313" key="5">
    <source>
        <dbReference type="EMBL" id="MUO45241.1"/>
    </source>
</evidence>
<dbReference type="InterPro" id="IPR050109">
    <property type="entry name" value="HTH-type_TetR-like_transc_reg"/>
</dbReference>
<feature type="region of interest" description="Disordered" evidence="3">
    <location>
        <begin position="1"/>
        <end position="25"/>
    </location>
</feature>
<dbReference type="PRINTS" id="PR00455">
    <property type="entry name" value="HTHTETR"/>
</dbReference>
<proteinExistence type="predicted"/>
<comment type="caution">
    <text evidence="6">The sequence shown here is derived from an EMBL/GenBank/DDBJ whole genome shotgun (WGS) entry which is preliminary data.</text>
</comment>
<organism evidence="6 8">
    <name type="scientific">Agrobacterium vitis</name>
    <name type="common">Rhizobium vitis</name>
    <dbReference type="NCBI Taxonomy" id="373"/>
    <lineage>
        <taxon>Bacteria</taxon>
        <taxon>Pseudomonadati</taxon>
        <taxon>Pseudomonadota</taxon>
        <taxon>Alphaproteobacteria</taxon>
        <taxon>Hyphomicrobiales</taxon>
        <taxon>Rhizobiaceae</taxon>
        <taxon>Rhizobium/Agrobacterium group</taxon>
        <taxon>Agrobacterium</taxon>
    </lineage>
</organism>
<dbReference type="InterPro" id="IPR009057">
    <property type="entry name" value="Homeodomain-like_sf"/>
</dbReference>
<dbReference type="Pfam" id="PF00440">
    <property type="entry name" value="TetR_N"/>
    <property type="match status" value="1"/>
</dbReference>
<reference evidence="7 8" key="1">
    <citation type="submission" date="2019-11" db="EMBL/GenBank/DDBJ databases">
        <title>Whole-genome sequencing of Allorhizobium vitis.</title>
        <authorList>
            <person name="Gan H.M."/>
            <person name="Savka M.A."/>
        </authorList>
    </citation>
    <scope>NUCLEOTIDE SEQUENCE [LARGE SCALE GENOMIC DNA]</scope>
    <source>
        <strain evidence="6 8">RF2/1</strain>
        <strain evidence="5 7">T1/7</strain>
    </source>
</reference>
<evidence type="ECO:0000313" key="8">
    <source>
        <dbReference type="Proteomes" id="UP000179536"/>
    </source>
</evidence>
<keyword evidence="1 2" id="KW-0238">DNA-binding</keyword>
<evidence type="ECO:0000256" key="3">
    <source>
        <dbReference type="SAM" id="MobiDB-lite"/>
    </source>
</evidence>
<name>A0ABD6HFG4_AGRVI</name>
<protein>
    <submittedName>
        <fullName evidence="6">TetR family transcriptional regulator</fullName>
    </submittedName>
</protein>
<evidence type="ECO:0000256" key="2">
    <source>
        <dbReference type="PROSITE-ProRule" id="PRU00335"/>
    </source>
</evidence>
<dbReference type="Gene3D" id="1.10.357.10">
    <property type="entry name" value="Tetracycline Repressor, domain 2"/>
    <property type="match status" value="1"/>
</dbReference>
<sequence>MSDDGGNGMAEVGNTGTKRRPVQARSQKMKMAIMESTHAVMREQGVRAVTTNAVSAHSGIKVGSIYDYFPNKEAIIAEIYEEKLAQVRAFLEAGSEKIEADDWQIQLAALIRETWVYQLSIGLDRTIVDAAYYYETLFPIAQQHARLVASNYVELLSHLGSTWSHEQLFDLGISLYTLVNANWSYWRLTGTDDQIAIERQIVLTITLITPTLTASASSHSPAC</sequence>
<dbReference type="PANTHER" id="PTHR30055:SF226">
    <property type="entry name" value="HTH-TYPE TRANSCRIPTIONAL REGULATOR PKSA"/>
    <property type="match status" value="1"/>
</dbReference>
<dbReference type="Proteomes" id="UP000179454">
    <property type="component" value="Unassembled WGS sequence"/>
</dbReference>
<evidence type="ECO:0000256" key="1">
    <source>
        <dbReference type="ARBA" id="ARBA00023125"/>
    </source>
</evidence>
<keyword evidence="7" id="KW-1185">Reference proteome</keyword>
<feature type="DNA-binding region" description="H-T-H motif" evidence="2">
    <location>
        <begin position="50"/>
        <end position="69"/>
    </location>
</feature>
<dbReference type="EMBL" id="MBFA02000027">
    <property type="protein sequence ID" value="MUP13158.1"/>
    <property type="molecule type" value="Genomic_DNA"/>
</dbReference>
<evidence type="ECO:0000313" key="6">
    <source>
        <dbReference type="EMBL" id="MUP13158.1"/>
    </source>
</evidence>
<dbReference type="InterPro" id="IPR001647">
    <property type="entry name" value="HTH_TetR"/>
</dbReference>
<dbReference type="AlphaFoldDB" id="A0ABD6HFG4"/>
<dbReference type="SUPFAM" id="SSF46689">
    <property type="entry name" value="Homeodomain-like"/>
    <property type="match status" value="1"/>
</dbReference>
<evidence type="ECO:0000313" key="7">
    <source>
        <dbReference type="Proteomes" id="UP000179454"/>
    </source>
</evidence>
<dbReference type="PANTHER" id="PTHR30055">
    <property type="entry name" value="HTH-TYPE TRANSCRIPTIONAL REGULATOR RUTR"/>
    <property type="match status" value="1"/>
</dbReference>
<dbReference type="GO" id="GO:0003677">
    <property type="term" value="F:DNA binding"/>
    <property type="evidence" value="ECO:0007669"/>
    <property type="project" value="UniProtKB-UniRule"/>
</dbReference>
<dbReference type="Proteomes" id="UP000179536">
    <property type="component" value="Unassembled WGS sequence"/>
</dbReference>
<dbReference type="PROSITE" id="PS50977">
    <property type="entry name" value="HTH_TETR_2"/>
    <property type="match status" value="1"/>
</dbReference>